<dbReference type="AlphaFoldDB" id="A0A4R1BEM5"/>
<organism evidence="2 3">
    <name type="scientific">Parasulfuritortus cantonensis</name>
    <dbReference type="NCBI Taxonomy" id="2528202"/>
    <lineage>
        <taxon>Bacteria</taxon>
        <taxon>Pseudomonadati</taxon>
        <taxon>Pseudomonadota</taxon>
        <taxon>Betaproteobacteria</taxon>
        <taxon>Nitrosomonadales</taxon>
        <taxon>Thiobacillaceae</taxon>
        <taxon>Parasulfuritortus</taxon>
    </lineage>
</organism>
<dbReference type="InterPro" id="IPR027396">
    <property type="entry name" value="DsrEFH-like"/>
</dbReference>
<comment type="caution">
    <text evidence="2">The sequence shown here is derived from an EMBL/GenBank/DDBJ whole genome shotgun (WGS) entry which is preliminary data.</text>
</comment>
<feature type="signal peptide" evidence="1">
    <location>
        <begin position="1"/>
        <end position="20"/>
    </location>
</feature>
<accession>A0A4R1BEM5</accession>
<proteinExistence type="predicted"/>
<evidence type="ECO:0000313" key="3">
    <source>
        <dbReference type="Proteomes" id="UP000295443"/>
    </source>
</evidence>
<gene>
    <name evidence="2" type="ORF">EZJ19_06755</name>
</gene>
<protein>
    <recommendedName>
        <fullName evidence="4">DsrE/DsrF-like family protein</fullName>
    </recommendedName>
</protein>
<dbReference type="Gene3D" id="3.40.1260.10">
    <property type="entry name" value="DsrEFH-like"/>
    <property type="match status" value="1"/>
</dbReference>
<reference evidence="2 3" key="1">
    <citation type="submission" date="2019-03" db="EMBL/GenBank/DDBJ databases">
        <title>Genome sequence of Thiobacillaceae bacterium LSR1, a sulfur-oxidizing bacterium isolated from freshwater sediment.</title>
        <authorList>
            <person name="Li S."/>
        </authorList>
    </citation>
    <scope>NUCLEOTIDE SEQUENCE [LARGE SCALE GENOMIC DNA]</scope>
    <source>
        <strain evidence="2 3">LSR1</strain>
    </source>
</reference>
<dbReference type="InterPro" id="IPR003787">
    <property type="entry name" value="Sulphur_relay_DsrE/F-like"/>
</dbReference>
<dbReference type="Pfam" id="PF02635">
    <property type="entry name" value="DsrE"/>
    <property type="match status" value="1"/>
</dbReference>
<sequence length="164" mass="18242">MNWLLAPLLALGLLFSPAMAAAEPFDDSDALHGLKEGKGLFLIDFADPRKTAFYLDIIKGTYQGMRRQRVKPDFVIVYIGPTVRFLTRRPEAELEMEQGDTLKAIADNVEALRQLGIRQEICSIATRVFHVDNGTVLPGLKLIGDGFISVIGYQSQGYKLVPLY</sequence>
<evidence type="ECO:0000313" key="2">
    <source>
        <dbReference type="EMBL" id="TCJ15524.1"/>
    </source>
</evidence>
<evidence type="ECO:0008006" key="4">
    <source>
        <dbReference type="Google" id="ProtNLM"/>
    </source>
</evidence>
<dbReference type="OrthoDB" id="14053at2"/>
<keyword evidence="1" id="KW-0732">Signal</keyword>
<evidence type="ECO:0000256" key="1">
    <source>
        <dbReference type="SAM" id="SignalP"/>
    </source>
</evidence>
<dbReference type="EMBL" id="SJZB01000026">
    <property type="protein sequence ID" value="TCJ15524.1"/>
    <property type="molecule type" value="Genomic_DNA"/>
</dbReference>
<feature type="chain" id="PRO_5020390359" description="DsrE/DsrF-like family protein" evidence="1">
    <location>
        <begin position="21"/>
        <end position="164"/>
    </location>
</feature>
<dbReference type="SUPFAM" id="SSF75169">
    <property type="entry name" value="DsrEFH-like"/>
    <property type="match status" value="1"/>
</dbReference>
<dbReference type="RefSeq" id="WP_131445898.1">
    <property type="nucleotide sequence ID" value="NZ_SJZB01000026.1"/>
</dbReference>
<dbReference type="Proteomes" id="UP000295443">
    <property type="component" value="Unassembled WGS sequence"/>
</dbReference>
<keyword evidence="3" id="KW-1185">Reference proteome</keyword>
<name>A0A4R1BEM5_9PROT</name>